<accession>A0A6N8ITV2</accession>
<evidence type="ECO:0000256" key="1">
    <source>
        <dbReference type="SAM" id="SignalP"/>
    </source>
</evidence>
<dbReference type="AlphaFoldDB" id="A0A6N8ITV2"/>
<name>A0A6N8ITV2_9BURK</name>
<feature type="signal peptide" evidence="1">
    <location>
        <begin position="1"/>
        <end position="18"/>
    </location>
</feature>
<dbReference type="SUPFAM" id="SSF117070">
    <property type="entry name" value="LEA14-like"/>
    <property type="match status" value="1"/>
</dbReference>
<evidence type="ECO:0000313" key="4">
    <source>
        <dbReference type="Proteomes" id="UP000469385"/>
    </source>
</evidence>
<sequence>MVRTFLTTLLALLLCACAALPHQEPLQVTVAGIESLPGEGLELRMEVKLRVQNPNETPVDYDGVYVKLDVLNKTFATGVSDVRGTVPRYGEAVISVPVTVSALRVAMGALGFVTGPRIEKVNYTLQGKLDSPGIGSNSFTMNGEMAIPVMTGGSALQ</sequence>
<dbReference type="GO" id="GO:0009269">
    <property type="term" value="P:response to desiccation"/>
    <property type="evidence" value="ECO:0007669"/>
    <property type="project" value="InterPro"/>
</dbReference>
<proteinExistence type="predicted"/>
<dbReference type="InterPro" id="IPR013990">
    <property type="entry name" value="WHy-dom"/>
</dbReference>
<organism evidence="3 4">
    <name type="scientific">Ramlibacter pinisoli</name>
    <dbReference type="NCBI Taxonomy" id="2682844"/>
    <lineage>
        <taxon>Bacteria</taxon>
        <taxon>Pseudomonadati</taxon>
        <taxon>Pseudomonadota</taxon>
        <taxon>Betaproteobacteria</taxon>
        <taxon>Burkholderiales</taxon>
        <taxon>Comamonadaceae</taxon>
        <taxon>Ramlibacter</taxon>
    </lineage>
</organism>
<evidence type="ECO:0000259" key="2">
    <source>
        <dbReference type="SMART" id="SM00769"/>
    </source>
</evidence>
<dbReference type="Proteomes" id="UP000469385">
    <property type="component" value="Unassembled WGS sequence"/>
</dbReference>
<keyword evidence="4" id="KW-1185">Reference proteome</keyword>
<protein>
    <submittedName>
        <fullName evidence="3">Water stress and hypersensitive response domain-containing protein</fullName>
    </submittedName>
</protein>
<feature type="domain" description="Water stress and hypersensitive response" evidence="2">
    <location>
        <begin position="28"/>
        <end position="146"/>
    </location>
</feature>
<dbReference type="EMBL" id="WSEL01000003">
    <property type="protein sequence ID" value="MVQ30361.1"/>
    <property type="molecule type" value="Genomic_DNA"/>
</dbReference>
<comment type="caution">
    <text evidence="3">The sequence shown here is derived from an EMBL/GenBank/DDBJ whole genome shotgun (WGS) entry which is preliminary data.</text>
</comment>
<dbReference type="SMART" id="SM00769">
    <property type="entry name" value="WHy"/>
    <property type="match status" value="1"/>
</dbReference>
<dbReference type="Pfam" id="PF03168">
    <property type="entry name" value="LEA_2"/>
    <property type="match status" value="1"/>
</dbReference>
<keyword evidence="1" id="KW-0732">Signal</keyword>
<dbReference type="PROSITE" id="PS51257">
    <property type="entry name" value="PROKAR_LIPOPROTEIN"/>
    <property type="match status" value="1"/>
</dbReference>
<evidence type="ECO:0000313" key="3">
    <source>
        <dbReference type="EMBL" id="MVQ30361.1"/>
    </source>
</evidence>
<gene>
    <name evidence="3" type="ORF">GON04_12935</name>
</gene>
<feature type="chain" id="PRO_5026683511" evidence="1">
    <location>
        <begin position="19"/>
        <end position="157"/>
    </location>
</feature>
<dbReference type="Gene3D" id="2.60.40.1820">
    <property type="match status" value="1"/>
</dbReference>
<reference evidence="3 4" key="1">
    <citation type="submission" date="2019-12" db="EMBL/GenBank/DDBJ databases">
        <authorList>
            <person name="Huq M.A."/>
        </authorList>
    </citation>
    <scope>NUCLEOTIDE SEQUENCE [LARGE SCALE GENOMIC DNA]</scope>
    <source>
        <strain evidence="3 4">MAH-25</strain>
    </source>
</reference>
<dbReference type="InterPro" id="IPR004864">
    <property type="entry name" value="LEA_2"/>
</dbReference>